<sequence length="369" mass="41343">MTIRIETGNFDAFFQAPFNAYGPDSLYVSPLRADLLRFVSHDKNPLFSGPDDISIFTAFQGEKPVGRLTAHVHNASNKKFDWRRAYFGFFDCTDDGVAASALLAAAETWAHTRGLDEIVGNINLTAMQQIGVVTDGFENAPYTDQVWNPPHIPRLLEENGYARDFPMATFEVDLTSCAPPAIGPKQQQVLDDPDFAFARISRWNVRERMEQARLLLNSAFAQNPMFVPVSADEYSFQAKDMVWIIDPRISALLTYKGDPVATILCIPDLNPVLKKIRSRPGLTMPWHFLRHRFANKRAVLIYSAVRADMQGKGINPVVLRHVILAMKKAGYKTLGNTWIADVNAASLAQKTKAGAHMLHRAHLYRKALT</sequence>
<keyword evidence="2" id="KW-1185">Reference proteome</keyword>
<dbReference type="OrthoDB" id="9806005at2"/>
<evidence type="ECO:0000313" key="2">
    <source>
        <dbReference type="Proteomes" id="UP000049983"/>
    </source>
</evidence>
<organism evidence="1 2">
    <name type="scientific">Roseibium album</name>
    <dbReference type="NCBI Taxonomy" id="311410"/>
    <lineage>
        <taxon>Bacteria</taxon>
        <taxon>Pseudomonadati</taxon>
        <taxon>Pseudomonadota</taxon>
        <taxon>Alphaproteobacteria</taxon>
        <taxon>Hyphomicrobiales</taxon>
        <taxon>Stappiaceae</taxon>
        <taxon>Roseibium</taxon>
    </lineage>
</organism>
<evidence type="ECO:0000313" key="1">
    <source>
        <dbReference type="EMBL" id="CTQ64827.1"/>
    </source>
</evidence>
<dbReference type="RefSeq" id="WP_055116478.1">
    <property type="nucleotide sequence ID" value="NZ_CXWA01000003.1"/>
</dbReference>
<dbReference type="InterPro" id="IPR016181">
    <property type="entry name" value="Acyl_CoA_acyltransferase"/>
</dbReference>
<name>A0A0M6ZAA1_9HYPH</name>
<dbReference type="STRING" id="311410.LA5095_03170"/>
<gene>
    <name evidence="1" type="ORF">LA5096_00537</name>
</gene>
<dbReference type="InterPro" id="IPR039968">
    <property type="entry name" value="BcerS-like"/>
</dbReference>
<proteinExistence type="predicted"/>
<protein>
    <recommendedName>
        <fullName evidence="3">N-acetyltransferase domain-containing protein</fullName>
    </recommendedName>
</protein>
<dbReference type="GeneID" id="97667990"/>
<dbReference type="PANTHER" id="PTHR41368:SF1">
    <property type="entry name" value="PROTEIN YGHO"/>
    <property type="match status" value="1"/>
</dbReference>
<accession>A0A0M6ZAA1</accession>
<dbReference type="SUPFAM" id="SSF55729">
    <property type="entry name" value="Acyl-CoA N-acyltransferases (Nat)"/>
    <property type="match status" value="1"/>
</dbReference>
<reference evidence="2" key="1">
    <citation type="submission" date="2015-07" db="EMBL/GenBank/DDBJ databases">
        <authorList>
            <person name="Rodrigo-Torres Lidia"/>
            <person name="Arahal R.David."/>
        </authorList>
    </citation>
    <scope>NUCLEOTIDE SEQUENCE [LARGE SCALE GENOMIC DNA]</scope>
    <source>
        <strain evidence="2">CECT 5096</strain>
    </source>
</reference>
<evidence type="ECO:0008006" key="3">
    <source>
        <dbReference type="Google" id="ProtNLM"/>
    </source>
</evidence>
<dbReference type="Proteomes" id="UP000049983">
    <property type="component" value="Unassembled WGS sequence"/>
</dbReference>
<dbReference type="AlphaFoldDB" id="A0A0M6ZAA1"/>
<dbReference type="PANTHER" id="PTHR41368">
    <property type="entry name" value="PROTEIN YGHO"/>
    <property type="match status" value="1"/>
</dbReference>
<dbReference type="Gene3D" id="3.40.630.30">
    <property type="match status" value="1"/>
</dbReference>
<dbReference type="EMBL" id="CXWC01000001">
    <property type="protein sequence ID" value="CTQ64827.1"/>
    <property type="molecule type" value="Genomic_DNA"/>
</dbReference>